<evidence type="ECO:0000259" key="1">
    <source>
        <dbReference type="Pfam" id="PF05003"/>
    </source>
</evidence>
<name>A0A2G9GQL4_9LAMI</name>
<dbReference type="Pfam" id="PF05003">
    <property type="entry name" value="DUF668"/>
    <property type="match status" value="1"/>
</dbReference>
<evidence type="ECO:0008006" key="5">
    <source>
        <dbReference type="Google" id="ProtNLM"/>
    </source>
</evidence>
<accession>A0A2G9GQL4</accession>
<dbReference type="PANTHER" id="PTHR31371">
    <property type="entry name" value="BNAC09G50660D PROTEIN"/>
    <property type="match status" value="1"/>
</dbReference>
<organism evidence="3 4">
    <name type="scientific">Handroanthus impetiginosus</name>
    <dbReference type="NCBI Taxonomy" id="429701"/>
    <lineage>
        <taxon>Eukaryota</taxon>
        <taxon>Viridiplantae</taxon>
        <taxon>Streptophyta</taxon>
        <taxon>Embryophyta</taxon>
        <taxon>Tracheophyta</taxon>
        <taxon>Spermatophyta</taxon>
        <taxon>Magnoliopsida</taxon>
        <taxon>eudicotyledons</taxon>
        <taxon>Gunneridae</taxon>
        <taxon>Pentapetalae</taxon>
        <taxon>asterids</taxon>
        <taxon>lamiids</taxon>
        <taxon>Lamiales</taxon>
        <taxon>Bignoniaceae</taxon>
        <taxon>Crescentiina</taxon>
        <taxon>Tabebuia alliance</taxon>
        <taxon>Handroanthus</taxon>
    </lineage>
</organism>
<dbReference type="AlphaFoldDB" id="A0A2G9GQL4"/>
<keyword evidence="4" id="KW-1185">Reference proteome</keyword>
<reference evidence="4" key="1">
    <citation type="journal article" date="2018" name="Gigascience">
        <title>Genome assembly of the Pink Ipe (Handroanthus impetiginosus, Bignoniaceae), a highly valued, ecologically keystone Neotropical timber forest tree.</title>
        <authorList>
            <person name="Silva-Junior O.B."/>
            <person name="Grattapaglia D."/>
            <person name="Novaes E."/>
            <person name="Collevatti R.G."/>
        </authorList>
    </citation>
    <scope>NUCLEOTIDE SEQUENCE [LARGE SCALE GENOMIC DNA]</scope>
    <source>
        <strain evidence="4">cv. UFG-1</strain>
    </source>
</reference>
<evidence type="ECO:0000313" key="3">
    <source>
        <dbReference type="EMBL" id="PIN07597.1"/>
    </source>
</evidence>
<dbReference type="InterPro" id="IPR021864">
    <property type="entry name" value="DUF3475"/>
</dbReference>
<evidence type="ECO:0000313" key="4">
    <source>
        <dbReference type="Proteomes" id="UP000231279"/>
    </source>
</evidence>
<dbReference type="GO" id="GO:0045927">
    <property type="term" value="P:positive regulation of growth"/>
    <property type="evidence" value="ECO:0007669"/>
    <property type="project" value="InterPro"/>
</dbReference>
<dbReference type="Proteomes" id="UP000231279">
    <property type="component" value="Unassembled WGS sequence"/>
</dbReference>
<dbReference type="InterPro" id="IPR007700">
    <property type="entry name" value="DUF668"/>
</dbReference>
<evidence type="ECO:0000259" key="2">
    <source>
        <dbReference type="Pfam" id="PF11961"/>
    </source>
</evidence>
<protein>
    <recommendedName>
        <fullName evidence="5">DUF668 domain-containing protein</fullName>
    </recommendedName>
</protein>
<comment type="caution">
    <text evidence="3">The sequence shown here is derived from an EMBL/GenBank/DDBJ whole genome shotgun (WGS) entry which is preliminary data.</text>
</comment>
<dbReference type="Pfam" id="PF11961">
    <property type="entry name" value="DUF3475"/>
    <property type="match status" value="1"/>
</dbReference>
<dbReference type="PANTHER" id="PTHR31371:SF13">
    <property type="entry name" value="OS05G0457600 PROTEIN"/>
    <property type="match status" value="1"/>
</dbReference>
<dbReference type="EMBL" id="NKXS01004051">
    <property type="protein sequence ID" value="PIN07597.1"/>
    <property type="molecule type" value="Genomic_DNA"/>
</dbReference>
<dbReference type="OrthoDB" id="673374at2759"/>
<dbReference type="STRING" id="429701.A0A2G9GQL4"/>
<gene>
    <name evidence="3" type="ORF">CDL12_19833</name>
</gene>
<sequence>MVGIKSLGWLPEPYRRRNGAAAKKESSNLGILAFEAAKTMSRLVSLYKSLSDEEICRLKNDVIKSEGISYLNSADEEFLLSLASAERLEDLDRAANVVSRLGKKCDDFGLNRFDIFYMDMKLGIIDLGKLEYGTRVAAKKVREMEKLVETTSCLHAALAGLTELEILETKMKLLKNKNFDIFVQKIEHQRNEVRNFREISLWSKSFDKIVDLMARIICVIYARICSVFGPQKKFSPKLTRPHSGPILTKSKPVLIRFYSRKTFDDEENVAKKDEVFHAAGPGTVGGSGLALRYANVILSAEKYLESTAAISYDERESLYQMLPENLKGVVRMKLGKNMKMVEDDESLAEGWRTAVEEMMRWLVPVARDTVKWQMERNFEKMKFDGEGWVLLLQTLHFADKEKTEAAIVEVLVGLSCVLRFEKRRLGA</sequence>
<feature type="domain" description="DUF3475" evidence="2">
    <location>
        <begin position="31"/>
        <end position="86"/>
    </location>
</feature>
<feature type="domain" description="DUF668" evidence="1">
    <location>
        <begin position="283"/>
        <end position="371"/>
    </location>
</feature>
<proteinExistence type="predicted"/>